<gene>
    <name evidence="2" type="ORF">QJS04_geneDACA009152</name>
</gene>
<reference evidence="2" key="1">
    <citation type="journal article" date="2023" name="Nat. Commun.">
        <title>Diploid and tetraploid genomes of Acorus and the evolution of monocots.</title>
        <authorList>
            <person name="Ma L."/>
            <person name="Liu K.W."/>
            <person name="Li Z."/>
            <person name="Hsiao Y.Y."/>
            <person name="Qi Y."/>
            <person name="Fu T."/>
            <person name="Tang G.D."/>
            <person name="Zhang D."/>
            <person name="Sun W.H."/>
            <person name="Liu D.K."/>
            <person name="Li Y."/>
            <person name="Chen G.Z."/>
            <person name="Liu X.D."/>
            <person name="Liao X.Y."/>
            <person name="Jiang Y.T."/>
            <person name="Yu X."/>
            <person name="Hao Y."/>
            <person name="Huang J."/>
            <person name="Zhao X.W."/>
            <person name="Ke S."/>
            <person name="Chen Y.Y."/>
            <person name="Wu W.L."/>
            <person name="Hsu J.L."/>
            <person name="Lin Y.F."/>
            <person name="Huang M.D."/>
            <person name="Li C.Y."/>
            <person name="Huang L."/>
            <person name="Wang Z.W."/>
            <person name="Zhao X."/>
            <person name="Zhong W.Y."/>
            <person name="Peng D.H."/>
            <person name="Ahmad S."/>
            <person name="Lan S."/>
            <person name="Zhang J.S."/>
            <person name="Tsai W.C."/>
            <person name="Van de Peer Y."/>
            <person name="Liu Z.J."/>
        </authorList>
    </citation>
    <scope>NUCLEOTIDE SEQUENCE</scope>
    <source>
        <strain evidence="2">SCP</strain>
    </source>
</reference>
<comment type="caution">
    <text evidence="2">The sequence shown here is derived from an EMBL/GenBank/DDBJ whole genome shotgun (WGS) entry which is preliminary data.</text>
</comment>
<accession>A0AAV9ASR3</accession>
<evidence type="ECO:0000256" key="1">
    <source>
        <dbReference type="SAM" id="MobiDB-lite"/>
    </source>
</evidence>
<dbReference type="Proteomes" id="UP001179952">
    <property type="component" value="Unassembled WGS sequence"/>
</dbReference>
<organism evidence="2 3">
    <name type="scientific">Acorus gramineus</name>
    <name type="common">Dwarf sweet flag</name>
    <dbReference type="NCBI Taxonomy" id="55184"/>
    <lineage>
        <taxon>Eukaryota</taxon>
        <taxon>Viridiplantae</taxon>
        <taxon>Streptophyta</taxon>
        <taxon>Embryophyta</taxon>
        <taxon>Tracheophyta</taxon>
        <taxon>Spermatophyta</taxon>
        <taxon>Magnoliopsida</taxon>
        <taxon>Liliopsida</taxon>
        <taxon>Acoraceae</taxon>
        <taxon>Acorus</taxon>
    </lineage>
</organism>
<name>A0AAV9ASR3_ACOGR</name>
<reference evidence="2" key="2">
    <citation type="submission" date="2023-06" db="EMBL/GenBank/DDBJ databases">
        <authorList>
            <person name="Ma L."/>
            <person name="Liu K.-W."/>
            <person name="Li Z."/>
            <person name="Hsiao Y.-Y."/>
            <person name="Qi Y."/>
            <person name="Fu T."/>
            <person name="Tang G."/>
            <person name="Zhang D."/>
            <person name="Sun W.-H."/>
            <person name="Liu D.-K."/>
            <person name="Li Y."/>
            <person name="Chen G.-Z."/>
            <person name="Liu X.-D."/>
            <person name="Liao X.-Y."/>
            <person name="Jiang Y.-T."/>
            <person name="Yu X."/>
            <person name="Hao Y."/>
            <person name="Huang J."/>
            <person name="Zhao X.-W."/>
            <person name="Ke S."/>
            <person name="Chen Y.-Y."/>
            <person name="Wu W.-L."/>
            <person name="Hsu J.-L."/>
            <person name="Lin Y.-F."/>
            <person name="Huang M.-D."/>
            <person name="Li C.-Y."/>
            <person name="Huang L."/>
            <person name="Wang Z.-W."/>
            <person name="Zhao X."/>
            <person name="Zhong W.-Y."/>
            <person name="Peng D.-H."/>
            <person name="Ahmad S."/>
            <person name="Lan S."/>
            <person name="Zhang J.-S."/>
            <person name="Tsai W.-C."/>
            <person name="Van De Peer Y."/>
            <person name="Liu Z.-J."/>
        </authorList>
    </citation>
    <scope>NUCLEOTIDE SEQUENCE</scope>
    <source>
        <strain evidence="2">SCP</strain>
        <tissue evidence="2">Leaves</tissue>
    </source>
</reference>
<evidence type="ECO:0000313" key="3">
    <source>
        <dbReference type="Proteomes" id="UP001179952"/>
    </source>
</evidence>
<evidence type="ECO:0000313" key="2">
    <source>
        <dbReference type="EMBL" id="KAK1267188.1"/>
    </source>
</evidence>
<keyword evidence="3" id="KW-1185">Reference proteome</keyword>
<dbReference type="EMBL" id="JAUJYN010000007">
    <property type="protein sequence ID" value="KAK1267188.1"/>
    <property type="molecule type" value="Genomic_DNA"/>
</dbReference>
<proteinExistence type="predicted"/>
<dbReference type="AlphaFoldDB" id="A0AAV9ASR3"/>
<protein>
    <submittedName>
        <fullName evidence="2">Uncharacterized protein</fullName>
    </submittedName>
</protein>
<feature type="region of interest" description="Disordered" evidence="1">
    <location>
        <begin position="14"/>
        <end position="38"/>
    </location>
</feature>
<sequence>MVALRSGCLKHCPQNPRPLLSRANGEQHPVGGSEGGKREFAVKDVTEVAMVIQ</sequence>